<proteinExistence type="predicted"/>
<dbReference type="EMBL" id="MU854479">
    <property type="protein sequence ID" value="KAK4034454.1"/>
    <property type="molecule type" value="Genomic_DNA"/>
</dbReference>
<dbReference type="Proteomes" id="UP001303115">
    <property type="component" value="Unassembled WGS sequence"/>
</dbReference>
<comment type="caution">
    <text evidence="2">The sequence shown here is derived from an EMBL/GenBank/DDBJ whole genome shotgun (WGS) entry which is preliminary data.</text>
</comment>
<sequence length="122" mass="13830">MSCLTAAQGSASIINWLLVGRFTERHRITQPPDDLADLGHGRSDTVKHWAGITKAELVITGVYERQPTESSSEYFVRLQHIRREMRGRLVPPMSSGRRTCRPSRLVPEETVHISPDDKRVPK</sequence>
<evidence type="ECO:0000313" key="3">
    <source>
        <dbReference type="Proteomes" id="UP001303115"/>
    </source>
</evidence>
<protein>
    <submittedName>
        <fullName evidence="2">Uncharacterized protein</fullName>
    </submittedName>
</protein>
<feature type="region of interest" description="Disordered" evidence="1">
    <location>
        <begin position="89"/>
        <end position="122"/>
    </location>
</feature>
<reference evidence="3" key="1">
    <citation type="journal article" date="2023" name="Mol. Phylogenet. Evol.">
        <title>Genome-scale phylogeny and comparative genomics of the fungal order Sordariales.</title>
        <authorList>
            <person name="Hensen N."/>
            <person name="Bonometti L."/>
            <person name="Westerberg I."/>
            <person name="Brannstrom I.O."/>
            <person name="Guillou S."/>
            <person name="Cros-Aarteil S."/>
            <person name="Calhoun S."/>
            <person name="Haridas S."/>
            <person name="Kuo A."/>
            <person name="Mondo S."/>
            <person name="Pangilinan J."/>
            <person name="Riley R."/>
            <person name="LaButti K."/>
            <person name="Andreopoulos B."/>
            <person name="Lipzen A."/>
            <person name="Chen C."/>
            <person name="Yan M."/>
            <person name="Daum C."/>
            <person name="Ng V."/>
            <person name="Clum A."/>
            <person name="Steindorff A."/>
            <person name="Ohm R.A."/>
            <person name="Martin F."/>
            <person name="Silar P."/>
            <person name="Natvig D.O."/>
            <person name="Lalanne C."/>
            <person name="Gautier V."/>
            <person name="Ament-Velasquez S.L."/>
            <person name="Kruys A."/>
            <person name="Hutchinson M.I."/>
            <person name="Powell A.J."/>
            <person name="Barry K."/>
            <person name="Miller A.N."/>
            <person name="Grigoriev I.V."/>
            <person name="Debuchy R."/>
            <person name="Gladieux P."/>
            <person name="Hiltunen Thoren M."/>
            <person name="Johannesson H."/>
        </authorList>
    </citation>
    <scope>NUCLEOTIDE SEQUENCE [LARGE SCALE GENOMIC DNA]</scope>
    <source>
        <strain evidence="3">CBS 284.82</strain>
    </source>
</reference>
<evidence type="ECO:0000313" key="2">
    <source>
        <dbReference type="EMBL" id="KAK4034454.1"/>
    </source>
</evidence>
<name>A0AAN6SNS3_9PEZI</name>
<dbReference type="AlphaFoldDB" id="A0AAN6SNS3"/>
<accession>A0AAN6SNS3</accession>
<evidence type="ECO:0000256" key="1">
    <source>
        <dbReference type="SAM" id="MobiDB-lite"/>
    </source>
</evidence>
<organism evidence="2 3">
    <name type="scientific">Parachaetomium inaequale</name>
    <dbReference type="NCBI Taxonomy" id="2588326"/>
    <lineage>
        <taxon>Eukaryota</taxon>
        <taxon>Fungi</taxon>
        <taxon>Dikarya</taxon>
        <taxon>Ascomycota</taxon>
        <taxon>Pezizomycotina</taxon>
        <taxon>Sordariomycetes</taxon>
        <taxon>Sordariomycetidae</taxon>
        <taxon>Sordariales</taxon>
        <taxon>Chaetomiaceae</taxon>
        <taxon>Parachaetomium</taxon>
    </lineage>
</organism>
<feature type="compositionally biased region" description="Basic and acidic residues" evidence="1">
    <location>
        <begin position="106"/>
        <end position="122"/>
    </location>
</feature>
<keyword evidence="3" id="KW-1185">Reference proteome</keyword>
<gene>
    <name evidence="2" type="ORF">C8A01DRAFT_39070</name>
</gene>